<evidence type="ECO:0000313" key="4">
    <source>
        <dbReference type="EMBL" id="EMZ33961.1"/>
    </source>
</evidence>
<dbReference type="eggNOG" id="COG2192">
    <property type="taxonomic scope" value="Bacteria"/>
</dbReference>
<dbReference type="PATRIC" id="fig|1235802.3.peg.1327"/>
<dbReference type="InterPro" id="IPR003696">
    <property type="entry name" value="Carbtransf_dom"/>
</dbReference>
<gene>
    <name evidence="4" type="ORF">C823_01242</name>
</gene>
<sequence length="610" mass="69880">MVLGFSGLYHDSAAALLEDGYIIAAAQEERFTRMKNDDAFPVQAIRYCLDYKKISLKEVDAVVYYDNPFITLERYLKNALYCGNDAKDLIEFQHEDVFQKRLVVHRVLESYFGQIGKTGKLLVANHHMSHAASAFFPSPYDEAAILTIDGVGEWNTVTLGYGSKNRIELLKKIDYPHSLGMLYSAFTWYCGFKVNSGEYKLMGLAPYGKPLYYDLITNHLIDIKEDGSFRLNLEYFDFQYGRYMINNKFEELFQMPRRKQESNITRCYMNIASSIQKVTEDIVIKLAKSAVNYTGHRKNIVLAGGIALNCVANGRLKEEKIFENVWVQPAAGDAGGSVGAAYLGYYDYLKQKKNGKNENRFQYTFLGPQFNNFEIESFCRRNKLAYHSVKGKKAETVANLLKEDYVIGLFQGRMEFGPRALGNRSIIANAKSAEMQSKINLKIKYRESFRPFAPAVLEEEAAKYFDLDGKSPYMLFCARVNETLCNNFDVEEALNCNNDDMIAVSKLPRSDISAVTHVDFSARVQTVSKKNNKDFYEIIKKYYELSGCPVIVNTSFNVRGEPIVCTPHDAYLCFMRTEMDVLCMEDYILYKSEQKALVNDTEWKERYQLD</sequence>
<proteinExistence type="inferred from homology"/>
<evidence type="ECO:0000256" key="1">
    <source>
        <dbReference type="ARBA" id="ARBA00006129"/>
    </source>
</evidence>
<dbReference type="Pfam" id="PF16861">
    <property type="entry name" value="Carbam_trans_C"/>
    <property type="match status" value="1"/>
</dbReference>
<dbReference type="PANTHER" id="PTHR34847:SF1">
    <property type="entry name" value="NODULATION PROTEIN U"/>
    <property type="match status" value="1"/>
</dbReference>
<dbReference type="SUPFAM" id="SSF53067">
    <property type="entry name" value="Actin-like ATPase domain"/>
    <property type="match status" value="1"/>
</dbReference>
<comment type="caution">
    <text evidence="4">The sequence shown here is derived from an EMBL/GenBank/DDBJ whole genome shotgun (WGS) entry which is preliminary data.</text>
</comment>
<dbReference type="Gene3D" id="3.90.870.20">
    <property type="entry name" value="Carbamoyltransferase, C-terminal domain"/>
    <property type="match status" value="1"/>
</dbReference>
<dbReference type="AlphaFoldDB" id="N2B0S0"/>
<evidence type="ECO:0000259" key="3">
    <source>
        <dbReference type="Pfam" id="PF16861"/>
    </source>
</evidence>
<dbReference type="Proteomes" id="UP000012589">
    <property type="component" value="Unassembled WGS sequence"/>
</dbReference>
<name>N2B0S0_9FIRM</name>
<evidence type="ECO:0000313" key="5">
    <source>
        <dbReference type="Proteomes" id="UP000012589"/>
    </source>
</evidence>
<dbReference type="CDD" id="cd24098">
    <property type="entry name" value="ASKHA_NBD_TobZ_N"/>
    <property type="match status" value="1"/>
</dbReference>
<dbReference type="InterPro" id="IPR043129">
    <property type="entry name" value="ATPase_NBD"/>
</dbReference>
<feature type="domain" description="Carbamoyltransferase" evidence="2">
    <location>
        <begin position="2"/>
        <end position="341"/>
    </location>
</feature>
<dbReference type="GO" id="GO:0003824">
    <property type="term" value="F:catalytic activity"/>
    <property type="evidence" value="ECO:0007669"/>
    <property type="project" value="InterPro"/>
</dbReference>
<dbReference type="PANTHER" id="PTHR34847">
    <property type="entry name" value="NODULATION PROTEIN U"/>
    <property type="match status" value="1"/>
</dbReference>
<reference evidence="4 5" key="1">
    <citation type="journal article" date="2014" name="Genome Announc.">
        <title>Draft genome sequences of the altered schaedler flora, a defined bacterial community from gnotobiotic mice.</title>
        <authorList>
            <person name="Wannemuehler M.J."/>
            <person name="Overstreet A.M."/>
            <person name="Ward D.V."/>
            <person name="Phillips G.J."/>
        </authorList>
    </citation>
    <scope>NUCLEOTIDE SEQUENCE [LARGE SCALE GENOMIC DNA]</scope>
    <source>
        <strain evidence="4 5">ASF492</strain>
    </source>
</reference>
<dbReference type="InterPro" id="IPR038152">
    <property type="entry name" value="Carbam_trans_C_sf"/>
</dbReference>
<dbReference type="Pfam" id="PF02543">
    <property type="entry name" value="Carbam_trans_N"/>
    <property type="match status" value="1"/>
</dbReference>
<dbReference type="STRING" id="1235802.C823_01242"/>
<dbReference type="InterPro" id="IPR031730">
    <property type="entry name" value="Carbam_trans_C"/>
</dbReference>
<feature type="domain" description="Carbamoyltransferase C-terminal" evidence="3">
    <location>
        <begin position="398"/>
        <end position="591"/>
    </location>
</feature>
<evidence type="ECO:0008006" key="6">
    <source>
        <dbReference type="Google" id="ProtNLM"/>
    </source>
</evidence>
<organism evidence="4 5">
    <name type="scientific">Eubacterium plexicaudatum ASF492</name>
    <dbReference type="NCBI Taxonomy" id="1235802"/>
    <lineage>
        <taxon>Bacteria</taxon>
        <taxon>Bacillati</taxon>
        <taxon>Bacillota</taxon>
        <taxon>Clostridia</taxon>
        <taxon>Eubacteriales</taxon>
        <taxon>Eubacteriaceae</taxon>
        <taxon>Eubacterium</taxon>
    </lineage>
</organism>
<evidence type="ECO:0000259" key="2">
    <source>
        <dbReference type="Pfam" id="PF02543"/>
    </source>
</evidence>
<comment type="similarity">
    <text evidence="1">Belongs to the NodU/CmcH family.</text>
</comment>
<accession>N2B0S0</accession>
<keyword evidence="5" id="KW-1185">Reference proteome</keyword>
<protein>
    <recommendedName>
        <fullName evidence="6">Carbamoyltransferase</fullName>
    </recommendedName>
</protein>
<dbReference type="HOGENOM" id="CLU_014411_2_0_9"/>
<dbReference type="Gene3D" id="3.30.420.40">
    <property type="match status" value="2"/>
</dbReference>
<dbReference type="InterPro" id="IPR051338">
    <property type="entry name" value="NodU/CmcH_Carbamoyltrnsfr"/>
</dbReference>
<dbReference type="EMBL" id="AQFT01000038">
    <property type="protein sequence ID" value="EMZ33961.1"/>
    <property type="molecule type" value="Genomic_DNA"/>
</dbReference>